<dbReference type="AlphaFoldDB" id="A0A1Z4BQV9"/>
<gene>
    <name evidence="7" type="primary">aroK</name>
    <name evidence="8" type="ORF">CBG49_11620</name>
</gene>
<dbReference type="InterPro" id="IPR031322">
    <property type="entry name" value="Shikimate/glucono_kinase"/>
</dbReference>
<dbReference type="PANTHER" id="PTHR21087:SF16">
    <property type="entry name" value="SHIKIMATE KINASE 1, CHLOROPLASTIC"/>
    <property type="match status" value="1"/>
</dbReference>
<dbReference type="EC" id="2.7.1.71" evidence="7"/>
<dbReference type="InterPro" id="IPR027417">
    <property type="entry name" value="P-loop_NTPase"/>
</dbReference>
<comment type="pathway">
    <text evidence="7">Metabolic intermediate biosynthesis; chorismate biosynthesis; chorismate from D-erythrose 4-phosphate and phosphoenolpyruvate: step 5/7.</text>
</comment>
<dbReference type="PRINTS" id="PR01100">
    <property type="entry name" value="SHIKIMTKNASE"/>
</dbReference>
<keyword evidence="7" id="KW-0963">Cytoplasm</keyword>
<evidence type="ECO:0000256" key="2">
    <source>
        <dbReference type="ARBA" id="ARBA00022679"/>
    </source>
</evidence>
<dbReference type="GO" id="GO:0000287">
    <property type="term" value="F:magnesium ion binding"/>
    <property type="evidence" value="ECO:0007669"/>
    <property type="project" value="UniProtKB-UniRule"/>
</dbReference>
<proteinExistence type="inferred from homology"/>
<dbReference type="GO" id="GO:0008652">
    <property type="term" value="P:amino acid biosynthetic process"/>
    <property type="evidence" value="ECO:0007669"/>
    <property type="project" value="UniProtKB-KW"/>
</dbReference>
<protein>
    <recommendedName>
        <fullName evidence="7">Shikimate kinase</fullName>
        <shortName evidence="7">SK</shortName>
        <ecNumber evidence="7">2.7.1.71</ecNumber>
    </recommendedName>
</protein>
<comment type="catalytic activity">
    <reaction evidence="7">
        <text>shikimate + ATP = 3-phosphoshikimate + ADP + H(+)</text>
        <dbReference type="Rhea" id="RHEA:13121"/>
        <dbReference type="ChEBI" id="CHEBI:15378"/>
        <dbReference type="ChEBI" id="CHEBI:30616"/>
        <dbReference type="ChEBI" id="CHEBI:36208"/>
        <dbReference type="ChEBI" id="CHEBI:145989"/>
        <dbReference type="ChEBI" id="CHEBI:456216"/>
        <dbReference type="EC" id="2.7.1.71"/>
    </reaction>
</comment>
<keyword evidence="6 7" id="KW-0057">Aromatic amino acid biosynthesis</keyword>
<evidence type="ECO:0000256" key="6">
    <source>
        <dbReference type="ARBA" id="ARBA00023141"/>
    </source>
</evidence>
<keyword evidence="4 7" id="KW-0418">Kinase</keyword>
<feature type="binding site" evidence="7">
    <location>
        <position position="140"/>
    </location>
    <ligand>
        <name>substrate</name>
    </ligand>
</feature>
<evidence type="ECO:0000256" key="7">
    <source>
        <dbReference type="HAMAP-Rule" id="MF_00109"/>
    </source>
</evidence>
<feature type="binding site" evidence="7">
    <location>
        <position position="14"/>
    </location>
    <ligand>
        <name>Mg(2+)</name>
        <dbReference type="ChEBI" id="CHEBI:18420"/>
    </ligand>
</feature>
<dbReference type="GO" id="GO:0005829">
    <property type="term" value="C:cytosol"/>
    <property type="evidence" value="ECO:0007669"/>
    <property type="project" value="TreeGrafter"/>
</dbReference>
<feature type="binding site" evidence="7">
    <location>
        <position position="79"/>
    </location>
    <ligand>
        <name>substrate</name>
    </ligand>
</feature>
<dbReference type="KEGG" id="capn:CBG49_11620"/>
<dbReference type="CDD" id="cd00464">
    <property type="entry name" value="SK"/>
    <property type="match status" value="1"/>
</dbReference>
<evidence type="ECO:0000313" key="8">
    <source>
        <dbReference type="EMBL" id="ASF43676.1"/>
    </source>
</evidence>
<dbReference type="GO" id="GO:0005524">
    <property type="term" value="F:ATP binding"/>
    <property type="evidence" value="ECO:0007669"/>
    <property type="project" value="UniProtKB-UniRule"/>
</dbReference>
<keyword evidence="5 7" id="KW-0067">ATP-binding</keyword>
<keyword evidence="3 7" id="KW-0547">Nucleotide-binding</keyword>
<dbReference type="RefSeq" id="WP_009412310.1">
    <property type="nucleotide sequence ID" value="NZ_CP022022.1"/>
</dbReference>
<keyword evidence="7" id="KW-0460">Magnesium</keyword>
<evidence type="ECO:0000256" key="4">
    <source>
        <dbReference type="ARBA" id="ARBA00022777"/>
    </source>
</evidence>
<keyword evidence="9" id="KW-1185">Reference proteome</keyword>
<reference evidence="9" key="1">
    <citation type="submission" date="2017-06" db="EMBL/GenBank/DDBJ databases">
        <title>Complete genome sequence of Capnocytophaga sp. KCOM 1579 (=ChDC OS43) isolated from a human refractory periapical abscess lesion.</title>
        <authorList>
            <person name="Kook J.-K."/>
            <person name="Park S.-N."/>
            <person name="Lim Y.K."/>
            <person name="Roh H."/>
        </authorList>
    </citation>
    <scope>NUCLEOTIDE SEQUENCE [LARGE SCALE GENOMIC DNA]</scope>
    <source>
        <strain evidence="9">ChDC OS43</strain>
    </source>
</reference>
<dbReference type="GO" id="GO:0004765">
    <property type="term" value="F:shikimate kinase activity"/>
    <property type="evidence" value="ECO:0007669"/>
    <property type="project" value="UniProtKB-UniRule"/>
</dbReference>
<comment type="cofactor">
    <cofactor evidence="7">
        <name>Mg(2+)</name>
        <dbReference type="ChEBI" id="CHEBI:18420"/>
    </cofactor>
    <text evidence="7">Binds 1 Mg(2+) ion per subunit.</text>
</comment>
<keyword evidence="1 7" id="KW-0028">Amino-acid biosynthesis</keyword>
<comment type="caution">
    <text evidence="7">Lacks conserved residue(s) required for the propagation of feature annotation.</text>
</comment>
<evidence type="ECO:0000256" key="5">
    <source>
        <dbReference type="ARBA" id="ARBA00022840"/>
    </source>
</evidence>
<feature type="binding site" evidence="7">
    <location>
        <position position="56"/>
    </location>
    <ligand>
        <name>substrate</name>
    </ligand>
</feature>
<evidence type="ECO:0000256" key="3">
    <source>
        <dbReference type="ARBA" id="ARBA00022741"/>
    </source>
</evidence>
<dbReference type="PANTHER" id="PTHR21087">
    <property type="entry name" value="SHIKIMATE KINASE"/>
    <property type="match status" value="1"/>
</dbReference>
<dbReference type="EMBL" id="CP022022">
    <property type="protein sequence ID" value="ASF43676.1"/>
    <property type="molecule type" value="Genomic_DNA"/>
</dbReference>
<dbReference type="GO" id="GO:0009073">
    <property type="term" value="P:aromatic amino acid family biosynthetic process"/>
    <property type="evidence" value="ECO:0007669"/>
    <property type="project" value="UniProtKB-KW"/>
</dbReference>
<comment type="subunit">
    <text evidence="7">Monomer.</text>
</comment>
<feature type="binding site" evidence="7">
    <location>
        <position position="118"/>
    </location>
    <ligand>
        <name>ATP</name>
        <dbReference type="ChEBI" id="CHEBI:30616"/>
    </ligand>
</feature>
<keyword evidence="7" id="KW-0479">Metal-binding</keyword>
<feature type="binding site" evidence="7">
    <location>
        <begin position="10"/>
        <end position="15"/>
    </location>
    <ligand>
        <name>ATP</name>
        <dbReference type="ChEBI" id="CHEBI:30616"/>
    </ligand>
</feature>
<comment type="similarity">
    <text evidence="7">Belongs to the shikimate kinase family.</text>
</comment>
<keyword evidence="2 7" id="KW-0808">Transferase</keyword>
<comment type="subcellular location">
    <subcellularLocation>
        <location evidence="7">Cytoplasm</location>
    </subcellularLocation>
</comment>
<sequence>MKIILLGYMGSGKSTLGKALAAAKNVPFVDLDVYVATAEKMSVQDIFATKGEIYFRKKETFYLQEILQREGDCILSLGGGTPCFGNNMELIKAEGNISIYLKYLPKSLAKRLAESTSRPLLKELKKEDLEDFIRKHLFERNTFYTQATHSLAMDGLTKEESLQQILTILSNYSL</sequence>
<name>A0A1Z4BQV9_9FLAO</name>
<evidence type="ECO:0000313" key="9">
    <source>
        <dbReference type="Proteomes" id="UP000197007"/>
    </source>
</evidence>
<dbReference type="SUPFAM" id="SSF52540">
    <property type="entry name" value="P-loop containing nucleoside triphosphate hydrolases"/>
    <property type="match status" value="1"/>
</dbReference>
<dbReference type="Proteomes" id="UP000197007">
    <property type="component" value="Chromosome"/>
</dbReference>
<accession>A0A1Z4BQV9</accession>
<evidence type="ECO:0000256" key="1">
    <source>
        <dbReference type="ARBA" id="ARBA00022605"/>
    </source>
</evidence>
<feature type="binding site" evidence="7">
    <location>
        <position position="32"/>
    </location>
    <ligand>
        <name>substrate</name>
    </ligand>
</feature>
<organism evidence="8 9">
    <name type="scientific">Capnocytophaga endodontalis</name>
    <dbReference type="NCBI Taxonomy" id="2708117"/>
    <lineage>
        <taxon>Bacteria</taxon>
        <taxon>Pseudomonadati</taxon>
        <taxon>Bacteroidota</taxon>
        <taxon>Flavobacteriia</taxon>
        <taxon>Flavobacteriales</taxon>
        <taxon>Flavobacteriaceae</taxon>
        <taxon>Capnocytophaga</taxon>
    </lineage>
</organism>
<dbReference type="Gene3D" id="3.40.50.300">
    <property type="entry name" value="P-loop containing nucleotide triphosphate hydrolases"/>
    <property type="match status" value="1"/>
</dbReference>
<dbReference type="UniPathway" id="UPA00053">
    <property type="reaction ID" value="UER00088"/>
</dbReference>
<comment type="function">
    <text evidence="7">Catalyzes the specific phosphorylation of the 3-hydroxyl group of shikimic acid using ATP as a cosubstrate.</text>
</comment>
<dbReference type="InterPro" id="IPR000623">
    <property type="entry name" value="Shikimate_kinase/TSH1"/>
</dbReference>
<dbReference type="HAMAP" id="MF_00109">
    <property type="entry name" value="Shikimate_kinase"/>
    <property type="match status" value="1"/>
</dbReference>
<dbReference type="Pfam" id="PF01202">
    <property type="entry name" value="SKI"/>
    <property type="match status" value="1"/>
</dbReference>
<dbReference type="GO" id="GO:0009423">
    <property type="term" value="P:chorismate biosynthetic process"/>
    <property type="evidence" value="ECO:0007669"/>
    <property type="project" value="UniProtKB-UniRule"/>
</dbReference>